<evidence type="ECO:0000256" key="1">
    <source>
        <dbReference type="ARBA" id="ARBA00022801"/>
    </source>
</evidence>
<keyword evidence="2" id="KW-0732">Signal</keyword>
<dbReference type="Proteomes" id="UP001269144">
    <property type="component" value="Unassembled WGS sequence"/>
</dbReference>
<dbReference type="EMBL" id="JAVQLW010000002">
    <property type="protein sequence ID" value="MDS9468902.1"/>
    <property type="molecule type" value="Genomic_DNA"/>
</dbReference>
<dbReference type="InterPro" id="IPR001279">
    <property type="entry name" value="Metallo-B-lactamas"/>
</dbReference>
<dbReference type="Gene3D" id="3.60.15.10">
    <property type="entry name" value="Ribonuclease Z/Hydroxyacylglutathione hydrolase-like"/>
    <property type="match status" value="1"/>
</dbReference>
<feature type="domain" description="Metallo-beta-lactamase" evidence="3">
    <location>
        <begin position="83"/>
        <end position="270"/>
    </location>
</feature>
<accession>A0ABU2HVZ1</accession>
<evidence type="ECO:0000259" key="3">
    <source>
        <dbReference type="Pfam" id="PF12706"/>
    </source>
</evidence>
<gene>
    <name evidence="4" type="ORF">RGQ15_15150</name>
</gene>
<evidence type="ECO:0000256" key="2">
    <source>
        <dbReference type="SAM" id="SignalP"/>
    </source>
</evidence>
<dbReference type="Pfam" id="PF12706">
    <property type="entry name" value="Lactamase_B_2"/>
    <property type="match status" value="1"/>
</dbReference>
<name>A0ABU2HVZ1_9RHOB</name>
<sequence length="301" mass="33097">MKTCTILTMAFSAGLCLAGPALAETRVVILGTGTPVPDFQRAGPGMAVIHDGEAYVFDIGAGVVRRMIEAAQDKGIKELMPMNVKHLFISHLHSDHTIDFPELAATYWWRRDARIEAYGPVGLQAMTDGYYDMQAVDIHLRTSGNQPVQDPTMYQVGVHEISQDGIILDENGVTVEAFSVDHGDIHPAYGYKITTPDKTIVFSGDTTYSETLAEKAKGVDVLVHEVISEEGWKALEPNWQEYHHSSHTLTSELARIANEARPGTLVLTHILHYGAPIETARTEIEALYDGPVILANDLDEF</sequence>
<keyword evidence="1" id="KW-0378">Hydrolase</keyword>
<dbReference type="InterPro" id="IPR044094">
    <property type="entry name" value="AtsA-like_MBL-fold"/>
</dbReference>
<evidence type="ECO:0000313" key="5">
    <source>
        <dbReference type="Proteomes" id="UP001269144"/>
    </source>
</evidence>
<comment type="caution">
    <text evidence="4">The sequence shown here is derived from an EMBL/GenBank/DDBJ whole genome shotgun (WGS) entry which is preliminary data.</text>
</comment>
<dbReference type="PANTHER" id="PTHR46018">
    <property type="entry name" value="ZINC PHOSPHODIESTERASE ELAC PROTEIN 1"/>
    <property type="match status" value="1"/>
</dbReference>
<protein>
    <submittedName>
        <fullName evidence="4">MBL fold metallo-hydrolase</fullName>
    </submittedName>
</protein>
<dbReference type="InterPro" id="IPR036866">
    <property type="entry name" value="RibonucZ/Hydroxyglut_hydro"/>
</dbReference>
<dbReference type="PANTHER" id="PTHR46018:SF2">
    <property type="entry name" value="ZINC PHOSPHODIESTERASE ELAC PROTEIN 1"/>
    <property type="match status" value="1"/>
</dbReference>
<evidence type="ECO:0000313" key="4">
    <source>
        <dbReference type="EMBL" id="MDS9468902.1"/>
    </source>
</evidence>
<feature type="signal peptide" evidence="2">
    <location>
        <begin position="1"/>
        <end position="23"/>
    </location>
</feature>
<dbReference type="CDD" id="cd07719">
    <property type="entry name" value="arylsulfatase_AtsA-like_MBL-fold"/>
    <property type="match status" value="1"/>
</dbReference>
<organism evidence="4 5">
    <name type="scientific">Paracoccus aurantius</name>
    <dbReference type="NCBI Taxonomy" id="3073814"/>
    <lineage>
        <taxon>Bacteria</taxon>
        <taxon>Pseudomonadati</taxon>
        <taxon>Pseudomonadota</taxon>
        <taxon>Alphaproteobacteria</taxon>
        <taxon>Rhodobacterales</taxon>
        <taxon>Paracoccaceae</taxon>
        <taxon>Paracoccus</taxon>
    </lineage>
</organism>
<dbReference type="SUPFAM" id="SSF56281">
    <property type="entry name" value="Metallo-hydrolase/oxidoreductase"/>
    <property type="match status" value="1"/>
</dbReference>
<proteinExistence type="predicted"/>
<keyword evidence="5" id="KW-1185">Reference proteome</keyword>
<dbReference type="RefSeq" id="WP_311161357.1">
    <property type="nucleotide sequence ID" value="NZ_JAVQLW010000002.1"/>
</dbReference>
<reference evidence="5" key="1">
    <citation type="submission" date="2023-07" db="EMBL/GenBank/DDBJ databases">
        <title>Paracoccus sp. MBLB3053 whole genome sequence.</title>
        <authorList>
            <person name="Hwang C.Y."/>
            <person name="Cho E.-S."/>
            <person name="Seo M.-J."/>
        </authorList>
    </citation>
    <scope>NUCLEOTIDE SEQUENCE [LARGE SCALE GENOMIC DNA]</scope>
    <source>
        <strain evidence="5">MBLB3053</strain>
    </source>
</reference>
<feature type="chain" id="PRO_5045174525" evidence="2">
    <location>
        <begin position="24"/>
        <end position="301"/>
    </location>
</feature>